<reference evidence="3 4" key="1">
    <citation type="submission" date="2016-09" db="EMBL/GenBank/DDBJ databases">
        <title>Rhizobium sp. nov., a novel species isolated from the rice rhizosphere.</title>
        <authorList>
            <person name="Zhao J."/>
            <person name="Zhang X."/>
        </authorList>
    </citation>
    <scope>NUCLEOTIDE SEQUENCE [LARGE SCALE GENOMIC DNA]</scope>
    <source>
        <strain evidence="3 4">MH17</strain>
    </source>
</reference>
<organism evidence="3 4">
    <name type="scientific">Xaviernesmea rhizosphaerae</name>
    <dbReference type="NCBI Taxonomy" id="1672749"/>
    <lineage>
        <taxon>Bacteria</taxon>
        <taxon>Pseudomonadati</taxon>
        <taxon>Pseudomonadota</taxon>
        <taxon>Alphaproteobacteria</taxon>
        <taxon>Hyphomicrobiales</taxon>
        <taxon>Rhizobiaceae</taxon>
        <taxon>Rhizobium/Agrobacterium group</taxon>
        <taxon>Xaviernesmea</taxon>
    </lineage>
</organism>
<evidence type="ECO:0000313" key="4">
    <source>
        <dbReference type="Proteomes" id="UP000186143"/>
    </source>
</evidence>
<keyword evidence="1" id="KW-0808">Transferase</keyword>
<evidence type="ECO:0000256" key="1">
    <source>
        <dbReference type="ARBA" id="ARBA00022679"/>
    </source>
</evidence>
<dbReference type="Proteomes" id="UP000186143">
    <property type="component" value="Unassembled WGS sequence"/>
</dbReference>
<feature type="domain" description="Glycosyl transferase family 1" evidence="2">
    <location>
        <begin position="238"/>
        <end position="359"/>
    </location>
</feature>
<proteinExistence type="predicted"/>
<dbReference type="PANTHER" id="PTHR46401">
    <property type="entry name" value="GLYCOSYLTRANSFERASE WBBK-RELATED"/>
    <property type="match status" value="1"/>
</dbReference>
<dbReference type="PANTHER" id="PTHR46401:SF2">
    <property type="entry name" value="GLYCOSYLTRANSFERASE WBBK-RELATED"/>
    <property type="match status" value="1"/>
</dbReference>
<evidence type="ECO:0000313" key="3">
    <source>
        <dbReference type="EMBL" id="OLP53418.1"/>
    </source>
</evidence>
<dbReference type="GO" id="GO:0016757">
    <property type="term" value="F:glycosyltransferase activity"/>
    <property type="evidence" value="ECO:0007669"/>
    <property type="project" value="InterPro"/>
</dbReference>
<dbReference type="OrthoDB" id="9790710at2"/>
<sequence length="382" mass="42717">MYRLFVDPLTIRTPRVLFDISRLYRNRGRRFGTGVDRIDLAIGLDLLARFGKDCHFLHAGIHGIVLLPQALGAKILLDLDRAWRGDARALPAGQRALSLAALPFLRRALPIDRSVVTGETTYVVASHSGLAKLRGGLRRLDPQARMARLVYVHDLIPLEYPEYQRPETAPAFDRYLSALAEAPLDFVSNSRDTDRRLQAFAARRGWPVRDFFVNIPRLEFTPEPEGPVRPPVAAFLADSRPFFTVLGTIEPRKNHLLLLEIWREMALAGVPPRLLVLGKRGWENENIVDMLDRCDYLKGHVVEFDGLTDGEVQQLLKRSAALLFPSFCEGLGIPLLEAAALGVPAVVSDLPVFREIAPEGTVFLSPLDGLGWMREIQARAAR</sequence>
<dbReference type="Gene3D" id="3.40.50.2000">
    <property type="entry name" value="Glycogen Phosphorylase B"/>
    <property type="match status" value="1"/>
</dbReference>
<name>A0A1Q9AEN5_9HYPH</name>
<accession>A0A1Q9AEN5</accession>
<dbReference type="SUPFAM" id="SSF53756">
    <property type="entry name" value="UDP-Glycosyltransferase/glycogen phosphorylase"/>
    <property type="match status" value="1"/>
</dbReference>
<dbReference type="AlphaFoldDB" id="A0A1Q9AEN5"/>
<dbReference type="Pfam" id="PF00534">
    <property type="entry name" value="Glycos_transf_1"/>
    <property type="match status" value="1"/>
</dbReference>
<dbReference type="EMBL" id="MKIO01000040">
    <property type="protein sequence ID" value="OLP53418.1"/>
    <property type="molecule type" value="Genomic_DNA"/>
</dbReference>
<dbReference type="InterPro" id="IPR001296">
    <property type="entry name" value="Glyco_trans_1"/>
</dbReference>
<dbReference type="CDD" id="cd03809">
    <property type="entry name" value="GT4_MtfB-like"/>
    <property type="match status" value="1"/>
</dbReference>
<dbReference type="STRING" id="1672749.BJF92_01295"/>
<protein>
    <recommendedName>
        <fullName evidence="2">Glycosyl transferase family 1 domain-containing protein</fullName>
    </recommendedName>
</protein>
<comment type="caution">
    <text evidence="3">The sequence shown here is derived from an EMBL/GenBank/DDBJ whole genome shotgun (WGS) entry which is preliminary data.</text>
</comment>
<evidence type="ECO:0000259" key="2">
    <source>
        <dbReference type="Pfam" id="PF00534"/>
    </source>
</evidence>
<gene>
    <name evidence="3" type="ORF">BJF92_01295</name>
</gene>
<dbReference type="RefSeq" id="WP_075636640.1">
    <property type="nucleotide sequence ID" value="NZ_MKIO01000040.1"/>
</dbReference>